<dbReference type="EMBL" id="KN832872">
    <property type="protein sequence ID" value="KIN05212.1"/>
    <property type="molecule type" value="Genomic_DNA"/>
</dbReference>
<dbReference type="GO" id="GO:0046677">
    <property type="term" value="P:response to antibiotic"/>
    <property type="evidence" value="ECO:0007669"/>
    <property type="project" value="InterPro"/>
</dbReference>
<dbReference type="AlphaFoldDB" id="A0A0C3HSJ9"/>
<accession>A0A0C3HSJ9</accession>
<dbReference type="CDD" id="cd14728">
    <property type="entry name" value="Ere-like"/>
    <property type="match status" value="1"/>
</dbReference>
<reference evidence="2" key="2">
    <citation type="submission" date="2015-01" db="EMBL/GenBank/DDBJ databases">
        <title>Evolutionary Origins and Diversification of the Mycorrhizal Mutualists.</title>
        <authorList>
            <consortium name="DOE Joint Genome Institute"/>
            <consortium name="Mycorrhizal Genomics Consortium"/>
            <person name="Kohler A."/>
            <person name="Kuo A."/>
            <person name="Nagy L.G."/>
            <person name="Floudas D."/>
            <person name="Copeland A."/>
            <person name="Barry K.W."/>
            <person name="Cichocki N."/>
            <person name="Veneault-Fourrey C."/>
            <person name="LaButti K."/>
            <person name="Lindquist E.A."/>
            <person name="Lipzen A."/>
            <person name="Lundell T."/>
            <person name="Morin E."/>
            <person name="Murat C."/>
            <person name="Riley R."/>
            <person name="Ohm R."/>
            <person name="Sun H."/>
            <person name="Tunlid A."/>
            <person name="Henrissat B."/>
            <person name="Grigoriev I.V."/>
            <person name="Hibbett D.S."/>
            <person name="Martin F."/>
        </authorList>
    </citation>
    <scope>NUCLEOTIDE SEQUENCE [LARGE SCALE GENOMIC DNA]</scope>
    <source>
        <strain evidence="2">Zn</strain>
    </source>
</reference>
<protein>
    <recommendedName>
        <fullName evidence="3">Erythromycin esterase</fullName>
    </recommendedName>
</protein>
<sequence length="451" mass="51650">MSPSKVTQALKTCAVPLPPLSDGGEAFAQHFRDFGDCKVLLIGDASHGTSEFYRARAEITKYMIQHHGFKIVAAEADWPDAEAVDRYVRRRPRMPGESGQAEQEPVFLRFPTWMWRNLEVQNFVEWLRRYNEEENLGYKDGVGFYGLDLYSMGTSMNAVIKYLDKVDSAMAKRARERYGELMNWAEDPQEYGLGVLLTDLKGYEKEVTAMLKDMLAKRLEYSAHLLNGEEFHSGEQNARLVADAERYYKAMYYKREKSWNLRDNHMFETLVRLLKHRGQHSKAIIWAHNSHIGDARATSMGLDGGELNIGQLCKEAFGTAALSIGCSTYTGTVAAASQWDGDLQIMNVSPALPNSYEELMHDTGIPSFMLDLRESRCDKRLREELMKRRLERFIGVIYRPETERASHYSSAILPKQFDGLTWFDKTTAVKSFETHQPQTPVEFDETWPFGL</sequence>
<dbReference type="InterPro" id="IPR014622">
    <property type="entry name" value="UCP036794_erythomycin"/>
</dbReference>
<dbReference type="InterPro" id="IPR007815">
    <property type="entry name" value="Emycin_Estase"/>
</dbReference>
<organism evidence="1 2">
    <name type="scientific">Oidiodendron maius (strain Zn)</name>
    <dbReference type="NCBI Taxonomy" id="913774"/>
    <lineage>
        <taxon>Eukaryota</taxon>
        <taxon>Fungi</taxon>
        <taxon>Dikarya</taxon>
        <taxon>Ascomycota</taxon>
        <taxon>Pezizomycotina</taxon>
        <taxon>Leotiomycetes</taxon>
        <taxon>Leotiomycetes incertae sedis</taxon>
        <taxon>Myxotrichaceae</taxon>
        <taxon>Oidiodendron</taxon>
    </lineage>
</organism>
<name>A0A0C3HSJ9_OIDMZ</name>
<evidence type="ECO:0000313" key="1">
    <source>
        <dbReference type="EMBL" id="KIN05212.1"/>
    </source>
</evidence>
<dbReference type="PIRSF" id="PIRSF036794">
    <property type="entry name" value="UCP_erythr_ester"/>
    <property type="match status" value="1"/>
</dbReference>
<dbReference type="Gene3D" id="3.30.1870.10">
    <property type="entry name" value="EreA-like, domain 2"/>
    <property type="match status" value="1"/>
</dbReference>
<dbReference type="PANTHER" id="PTHR31299:SF0">
    <property type="entry name" value="ESTERASE, PUTATIVE (AFU_ORTHOLOGUE AFUA_1G05850)-RELATED"/>
    <property type="match status" value="1"/>
</dbReference>
<dbReference type="Proteomes" id="UP000054321">
    <property type="component" value="Unassembled WGS sequence"/>
</dbReference>
<dbReference type="Pfam" id="PF05139">
    <property type="entry name" value="Erythro_esteras"/>
    <property type="match status" value="1"/>
</dbReference>
<evidence type="ECO:0000313" key="2">
    <source>
        <dbReference type="Proteomes" id="UP000054321"/>
    </source>
</evidence>
<dbReference type="STRING" id="913774.A0A0C3HSJ9"/>
<dbReference type="InterPro" id="IPR052036">
    <property type="entry name" value="Hydrolase/PRTase-associated"/>
</dbReference>
<keyword evidence="2" id="KW-1185">Reference proteome</keyword>
<dbReference type="Gene3D" id="3.40.1660.10">
    <property type="entry name" value="EreA-like (biosynthetic domain)"/>
    <property type="match status" value="1"/>
</dbReference>
<gene>
    <name evidence="1" type="ORF">OIDMADRAFT_142934</name>
</gene>
<dbReference type="HOGENOM" id="CLU_026490_1_0_1"/>
<dbReference type="InParanoid" id="A0A0C3HSJ9"/>
<proteinExistence type="predicted"/>
<evidence type="ECO:0008006" key="3">
    <source>
        <dbReference type="Google" id="ProtNLM"/>
    </source>
</evidence>
<dbReference type="PANTHER" id="PTHR31299">
    <property type="entry name" value="ESTERASE, PUTATIVE (AFU_ORTHOLOGUE AFUA_1G05850)-RELATED"/>
    <property type="match status" value="1"/>
</dbReference>
<reference evidence="1 2" key="1">
    <citation type="submission" date="2014-04" db="EMBL/GenBank/DDBJ databases">
        <authorList>
            <consortium name="DOE Joint Genome Institute"/>
            <person name="Kuo A."/>
            <person name="Martino E."/>
            <person name="Perotto S."/>
            <person name="Kohler A."/>
            <person name="Nagy L.G."/>
            <person name="Floudas D."/>
            <person name="Copeland A."/>
            <person name="Barry K.W."/>
            <person name="Cichocki N."/>
            <person name="Veneault-Fourrey C."/>
            <person name="LaButti K."/>
            <person name="Lindquist E.A."/>
            <person name="Lipzen A."/>
            <person name="Lundell T."/>
            <person name="Morin E."/>
            <person name="Murat C."/>
            <person name="Sun H."/>
            <person name="Tunlid A."/>
            <person name="Henrissat B."/>
            <person name="Grigoriev I.V."/>
            <person name="Hibbett D.S."/>
            <person name="Martin F."/>
            <person name="Nordberg H.P."/>
            <person name="Cantor M.N."/>
            <person name="Hua S.X."/>
        </authorList>
    </citation>
    <scope>NUCLEOTIDE SEQUENCE [LARGE SCALE GENOMIC DNA]</scope>
    <source>
        <strain evidence="1 2">Zn</strain>
    </source>
</reference>
<dbReference type="SUPFAM" id="SSF159501">
    <property type="entry name" value="EreA/ChaN-like"/>
    <property type="match status" value="1"/>
</dbReference>
<dbReference type="OrthoDB" id="413649at2759"/>